<evidence type="ECO:0000256" key="1">
    <source>
        <dbReference type="SAM" id="Coils"/>
    </source>
</evidence>
<gene>
    <name evidence="3" type="ORF">ACFQH9_26680</name>
</gene>
<evidence type="ECO:0000313" key="3">
    <source>
        <dbReference type="EMBL" id="MFC5951853.1"/>
    </source>
</evidence>
<protein>
    <recommendedName>
        <fullName evidence="5">Chromosome segregation protein SMC</fullName>
    </recommendedName>
</protein>
<proteinExistence type="predicted"/>
<evidence type="ECO:0008006" key="5">
    <source>
        <dbReference type="Google" id="ProtNLM"/>
    </source>
</evidence>
<dbReference type="RefSeq" id="WP_379570201.1">
    <property type="nucleotide sequence ID" value="NZ_JBHSQK010000086.1"/>
</dbReference>
<organism evidence="3 4">
    <name type="scientific">Pseudonocardia lutea</name>
    <dbReference type="NCBI Taxonomy" id="2172015"/>
    <lineage>
        <taxon>Bacteria</taxon>
        <taxon>Bacillati</taxon>
        <taxon>Actinomycetota</taxon>
        <taxon>Actinomycetes</taxon>
        <taxon>Pseudonocardiales</taxon>
        <taxon>Pseudonocardiaceae</taxon>
        <taxon>Pseudonocardia</taxon>
    </lineage>
</organism>
<dbReference type="Proteomes" id="UP001596119">
    <property type="component" value="Unassembled WGS sequence"/>
</dbReference>
<feature type="non-terminal residue" evidence="3">
    <location>
        <position position="1"/>
    </location>
</feature>
<feature type="non-terminal residue" evidence="3">
    <location>
        <position position="195"/>
    </location>
</feature>
<keyword evidence="1" id="KW-0175">Coiled coil</keyword>
<dbReference type="EMBL" id="JBHSQK010000086">
    <property type="protein sequence ID" value="MFC5951853.1"/>
    <property type="molecule type" value="Genomic_DNA"/>
</dbReference>
<feature type="compositionally biased region" description="Low complexity" evidence="2">
    <location>
        <begin position="154"/>
        <end position="164"/>
    </location>
</feature>
<reference evidence="4" key="1">
    <citation type="journal article" date="2019" name="Int. J. Syst. Evol. Microbiol.">
        <title>The Global Catalogue of Microorganisms (GCM) 10K type strain sequencing project: providing services to taxonomists for standard genome sequencing and annotation.</title>
        <authorList>
            <consortium name="The Broad Institute Genomics Platform"/>
            <consortium name="The Broad Institute Genome Sequencing Center for Infectious Disease"/>
            <person name="Wu L."/>
            <person name="Ma J."/>
        </authorList>
    </citation>
    <scope>NUCLEOTIDE SEQUENCE [LARGE SCALE GENOMIC DNA]</scope>
    <source>
        <strain evidence="4">CGMCC 4.7397</strain>
    </source>
</reference>
<accession>A0ABW1IGL4</accession>
<feature type="coiled-coil region" evidence="1">
    <location>
        <begin position="44"/>
        <end position="91"/>
    </location>
</feature>
<name>A0ABW1IGL4_9PSEU</name>
<evidence type="ECO:0000256" key="2">
    <source>
        <dbReference type="SAM" id="MobiDB-lite"/>
    </source>
</evidence>
<comment type="caution">
    <text evidence="3">The sequence shown here is derived from an EMBL/GenBank/DDBJ whole genome shotgun (WGS) entry which is preliminary data.</text>
</comment>
<evidence type="ECO:0000313" key="4">
    <source>
        <dbReference type="Proteomes" id="UP001596119"/>
    </source>
</evidence>
<keyword evidence="4" id="KW-1185">Reference proteome</keyword>
<sequence>TEQWASRAELVLVGVNRQLDLLARTEQAWNASEAARIGTPPSAVRRLQQRRQLLERQRATLQAQLESYRELERSADELERAEARLAAIEKLLAEDPAGDPAWSAALAAQRDLRVRQRDGLRQQVDALRAGPDAASRTPLPDPAAEAGRTDRLSAAVLDAAAGRPAPAPTPGLHAQPPVAPVRDEEEDRPAAVVGT</sequence>
<feature type="region of interest" description="Disordered" evidence="2">
    <location>
        <begin position="127"/>
        <end position="195"/>
    </location>
</feature>